<evidence type="ECO:0000313" key="2">
    <source>
        <dbReference type="Proteomes" id="UP000261166"/>
    </source>
</evidence>
<accession>A0A3E3J013</accession>
<dbReference type="Proteomes" id="UP000261166">
    <property type="component" value="Unassembled WGS sequence"/>
</dbReference>
<sequence>MAKQTEFTAKARKAIHKRDMESCFFCLRGYHMENACRYGGLQIMHVVPRSQMGLGVEQNGVLGCIGHHSLMDNGNKGLRGEMQAMLEDYMQDIYPGWSREAVTYSKYGNSQVLETLKGSRITQGEHDGFSFLEKKGEDSI</sequence>
<dbReference type="AlphaFoldDB" id="A0A3E3J013"/>
<dbReference type="OrthoDB" id="9779761at2"/>
<protein>
    <recommendedName>
        <fullName evidence="3">HNH endonuclease</fullName>
    </recommendedName>
</protein>
<comment type="caution">
    <text evidence="1">The sequence shown here is derived from an EMBL/GenBank/DDBJ whole genome shotgun (WGS) entry which is preliminary data.</text>
</comment>
<name>A0A3E3J013_9FIRM</name>
<organism evidence="1 2">
    <name type="scientific">Eisenbergiella massiliensis</name>
    <dbReference type="NCBI Taxonomy" id="1720294"/>
    <lineage>
        <taxon>Bacteria</taxon>
        <taxon>Bacillati</taxon>
        <taxon>Bacillota</taxon>
        <taxon>Clostridia</taxon>
        <taxon>Lachnospirales</taxon>
        <taxon>Lachnospiraceae</taxon>
        <taxon>Eisenbergiella</taxon>
    </lineage>
</organism>
<evidence type="ECO:0000313" key="1">
    <source>
        <dbReference type="EMBL" id="RGE72635.1"/>
    </source>
</evidence>
<dbReference type="EMBL" id="QVLU01000005">
    <property type="protein sequence ID" value="RGE72635.1"/>
    <property type="molecule type" value="Genomic_DNA"/>
</dbReference>
<dbReference type="RefSeq" id="WP_117530692.1">
    <property type="nucleotide sequence ID" value="NZ_QVLU01000005.1"/>
</dbReference>
<reference evidence="1 2" key="1">
    <citation type="submission" date="2018-08" db="EMBL/GenBank/DDBJ databases">
        <title>A genome reference for cultivated species of the human gut microbiota.</title>
        <authorList>
            <person name="Zou Y."/>
            <person name="Xue W."/>
            <person name="Luo G."/>
        </authorList>
    </citation>
    <scope>NUCLEOTIDE SEQUENCE [LARGE SCALE GENOMIC DNA]</scope>
    <source>
        <strain evidence="1 2">AF26-4BH</strain>
    </source>
</reference>
<proteinExistence type="predicted"/>
<evidence type="ECO:0008006" key="3">
    <source>
        <dbReference type="Google" id="ProtNLM"/>
    </source>
</evidence>
<gene>
    <name evidence="1" type="ORF">DWY69_07050</name>
</gene>